<dbReference type="GO" id="GO:0009245">
    <property type="term" value="P:lipid A biosynthetic process"/>
    <property type="evidence" value="ECO:0007669"/>
    <property type="project" value="TreeGrafter"/>
</dbReference>
<feature type="domain" description="3-deoxy-D-manno-octulosonic-acid transferase N-terminal" evidence="13">
    <location>
        <begin position="34"/>
        <end position="213"/>
    </location>
</feature>
<evidence type="ECO:0000259" key="13">
    <source>
        <dbReference type="Pfam" id="PF04413"/>
    </source>
</evidence>
<dbReference type="FunFam" id="3.40.50.11720:FF:000001">
    <property type="entry name" value="3-deoxy-D-manno-octulosonic acid transferase"/>
    <property type="match status" value="1"/>
</dbReference>
<dbReference type="OrthoDB" id="9789797at2"/>
<keyword evidence="7" id="KW-0812">Transmembrane</keyword>
<comment type="subcellular location">
    <subcellularLocation>
        <location evidence="1">Cell inner membrane</location>
        <topology evidence="1">Single-pass membrane protein</topology>
        <orientation evidence="1">Cytoplasmic side</orientation>
    </subcellularLocation>
    <subcellularLocation>
        <location evidence="12">Cell membrane</location>
    </subcellularLocation>
</comment>
<keyword evidence="7" id="KW-0735">Signal-anchor</keyword>
<evidence type="ECO:0000256" key="11">
    <source>
        <dbReference type="PIRSR" id="PIRSR639901-2"/>
    </source>
</evidence>
<dbReference type="GO" id="GO:0009244">
    <property type="term" value="P:lipopolysaccharide core region biosynthetic process"/>
    <property type="evidence" value="ECO:0007669"/>
    <property type="project" value="UniProtKB-UniRule"/>
</dbReference>
<dbReference type="AlphaFoldDB" id="A0A127F902"/>
<feature type="site" description="Transition state stabilizer" evidence="11">
    <location>
        <position position="133"/>
    </location>
</feature>
<dbReference type="Gene3D" id="3.40.50.11720">
    <property type="entry name" value="3-Deoxy-D-manno-octulosonic-acid transferase, N-terminal domain"/>
    <property type="match status" value="1"/>
</dbReference>
<evidence type="ECO:0000256" key="9">
    <source>
        <dbReference type="ARBA" id="ARBA00049183"/>
    </source>
</evidence>
<evidence type="ECO:0000256" key="8">
    <source>
        <dbReference type="ARBA" id="ARBA00031445"/>
    </source>
</evidence>
<dbReference type="PANTHER" id="PTHR42755">
    <property type="entry name" value="3-DEOXY-MANNO-OCTULOSONATE CYTIDYLYLTRANSFERASE"/>
    <property type="match status" value="1"/>
</dbReference>
<comment type="pathway">
    <text evidence="2 12">Bacterial outer membrane biogenesis; LPS core biosynthesis.</text>
</comment>
<dbReference type="FunFam" id="3.40.50.2000:FF:000032">
    <property type="entry name" value="3-deoxy-D-manno-octulosonic acid transferase"/>
    <property type="match status" value="1"/>
</dbReference>
<evidence type="ECO:0000313" key="15">
    <source>
        <dbReference type="Proteomes" id="UP000070250"/>
    </source>
</evidence>
<dbReference type="Proteomes" id="UP000070250">
    <property type="component" value="Chromosome"/>
</dbReference>
<organism evidence="14 15">
    <name type="scientific">Steroidobacter denitrificans</name>
    <dbReference type="NCBI Taxonomy" id="465721"/>
    <lineage>
        <taxon>Bacteria</taxon>
        <taxon>Pseudomonadati</taxon>
        <taxon>Pseudomonadota</taxon>
        <taxon>Gammaproteobacteria</taxon>
        <taxon>Steroidobacterales</taxon>
        <taxon>Steroidobacteraceae</taxon>
        <taxon>Steroidobacter</taxon>
    </lineage>
</organism>
<dbReference type="EC" id="2.4.99.12" evidence="4 12"/>
<evidence type="ECO:0000256" key="3">
    <source>
        <dbReference type="ARBA" id="ARBA00006380"/>
    </source>
</evidence>
<evidence type="ECO:0000256" key="1">
    <source>
        <dbReference type="ARBA" id="ARBA00004388"/>
    </source>
</evidence>
<dbReference type="SUPFAM" id="SSF53756">
    <property type="entry name" value="UDP-Glycosyltransferase/glycogen phosphorylase"/>
    <property type="match status" value="1"/>
</dbReference>
<dbReference type="GO" id="GO:0005886">
    <property type="term" value="C:plasma membrane"/>
    <property type="evidence" value="ECO:0007669"/>
    <property type="project" value="UniProtKB-SubCell"/>
</dbReference>
<feature type="site" description="Transition state stabilizer" evidence="11">
    <location>
        <position position="210"/>
    </location>
</feature>
<evidence type="ECO:0000256" key="5">
    <source>
        <dbReference type="ARBA" id="ARBA00019077"/>
    </source>
</evidence>
<evidence type="ECO:0000256" key="12">
    <source>
        <dbReference type="RuleBase" id="RU365103"/>
    </source>
</evidence>
<proteinExistence type="inferred from homology"/>
<keyword evidence="15" id="KW-1185">Reference proteome</keyword>
<protein>
    <recommendedName>
        <fullName evidence="5 12">3-deoxy-D-manno-octulosonic acid transferase</fullName>
        <shortName evidence="12">Kdo transferase</shortName>
        <ecNumber evidence="4 12">2.4.99.12</ecNumber>
    </recommendedName>
    <alternativeName>
        <fullName evidence="8 12">Lipid IV(A) 3-deoxy-D-manno-octulosonic acid transferase</fullName>
    </alternativeName>
</protein>
<comment type="similarity">
    <text evidence="3">Belongs to the glycosyltransferase group 1 family. Glycosyltransferase 30 subfamily.</text>
</comment>
<dbReference type="NCBIfam" id="NF004388">
    <property type="entry name" value="PRK05749.1-4"/>
    <property type="match status" value="1"/>
</dbReference>
<evidence type="ECO:0000256" key="4">
    <source>
        <dbReference type="ARBA" id="ARBA00012621"/>
    </source>
</evidence>
<keyword evidence="14" id="KW-0328">Glycosyltransferase</keyword>
<evidence type="ECO:0000256" key="10">
    <source>
        <dbReference type="PIRSR" id="PIRSR639901-1"/>
    </source>
</evidence>
<evidence type="ECO:0000256" key="6">
    <source>
        <dbReference type="ARBA" id="ARBA00022679"/>
    </source>
</evidence>
<dbReference type="InterPro" id="IPR007507">
    <property type="entry name" value="Glycos_transf_N"/>
</dbReference>
<sequence>MQRLIYNVLVHLATPPALAAILLRGLRNPAHRGRLGERLGYVRLDAAGDASDRLWIHAVSVGEVQAAAVLLRSLQRRYPRYRLLVTTATPTGARRVRDLFGDQVQHAYLPYDLPGAVRRFLSAARPAIAIVMEREIWPNLFCECAGRGIPVLLASARLTERSMRLHRRFAALFAPALDKVIVAAQTAADAQRFLAIGAPAPQVHVTGNIKFDMEVDEGLPQAGDALRAAQFPDRLVWVAGSTHEGEEDVLLDAHRRVCLQHPGCLLVLAPRHPERFDPVRACLKARGVRFASRSAGTSVGADTEVLLVDTLGELMLFYAAGDIAFVGGSLVPVGGHNLLEPAVLARPIVVGPYNFNGPDIARMFLDSGAAVEAASAAPLAKIIIELAGDTARRVAMGHLGRRIVTDNRGAAAHMVQLIEASLR</sequence>
<dbReference type="PANTHER" id="PTHR42755:SF1">
    <property type="entry name" value="3-DEOXY-D-MANNO-OCTULOSONIC ACID TRANSFERASE, MITOCHONDRIAL-RELATED"/>
    <property type="match status" value="1"/>
</dbReference>
<dbReference type="EMBL" id="CP011971">
    <property type="protein sequence ID" value="AMN46088.1"/>
    <property type="molecule type" value="Genomic_DNA"/>
</dbReference>
<gene>
    <name evidence="14" type="ORF">ACG33_02975</name>
</gene>
<evidence type="ECO:0000313" key="14">
    <source>
        <dbReference type="EMBL" id="AMN46088.1"/>
    </source>
</evidence>
<evidence type="ECO:0000256" key="2">
    <source>
        <dbReference type="ARBA" id="ARBA00004713"/>
    </source>
</evidence>
<dbReference type="STRING" id="465721.ACG33_02975"/>
<dbReference type="Gene3D" id="3.40.50.2000">
    <property type="entry name" value="Glycogen Phosphorylase B"/>
    <property type="match status" value="1"/>
</dbReference>
<feature type="active site" description="Proton acceptor" evidence="10">
    <location>
        <position position="63"/>
    </location>
</feature>
<evidence type="ECO:0000256" key="7">
    <source>
        <dbReference type="ARBA" id="ARBA00022968"/>
    </source>
</evidence>
<dbReference type="GO" id="GO:0043842">
    <property type="term" value="F:Kdo transferase activity"/>
    <property type="evidence" value="ECO:0007669"/>
    <property type="project" value="UniProtKB-EC"/>
</dbReference>
<comment type="function">
    <text evidence="12">Involved in lipopolysaccharide (LPS) biosynthesis. Catalyzes the transfer of 3-deoxy-D-manno-octulosonate (Kdo) residue(s) from CMP-Kdo to lipid IV(A), the tetraacyldisaccharide-1,4'-bisphosphate precursor of lipid A.</text>
</comment>
<keyword evidence="12" id="KW-0472">Membrane</keyword>
<reference evidence="14 15" key="1">
    <citation type="submission" date="2015-06" db="EMBL/GenBank/DDBJ databases">
        <title>A Comprehensive Approach to Explore the Metabolic and Phylogenetic Diversity of Bacterial Steroid Degradation in the Environment: Testosterone as an Example.</title>
        <authorList>
            <person name="Yang F.-C."/>
            <person name="Chen Y.-L."/>
            <person name="Yu C.-P."/>
            <person name="Tang S.-L."/>
            <person name="Wang P.-H."/>
            <person name="Ismail W."/>
            <person name="Wang C.-H."/>
            <person name="Yang C.-Y."/>
            <person name="Chiang Y.-R."/>
        </authorList>
    </citation>
    <scope>NUCLEOTIDE SEQUENCE [LARGE SCALE GENOMIC DNA]</scope>
    <source>
        <strain evidence="14 15">DSM 18526</strain>
    </source>
</reference>
<keyword evidence="6 12" id="KW-0808">Transferase</keyword>
<dbReference type="RefSeq" id="WP_066918568.1">
    <property type="nucleotide sequence ID" value="NZ_CP011971.1"/>
</dbReference>
<name>A0A127F902_STEDE</name>
<dbReference type="KEGG" id="sdf:ACG33_02975"/>
<dbReference type="InterPro" id="IPR038107">
    <property type="entry name" value="Glycos_transf_N_sf"/>
</dbReference>
<comment type="catalytic activity">
    <reaction evidence="9 12">
        <text>lipid IVA (E. coli) + CMP-3-deoxy-beta-D-manno-octulosonate = alpha-Kdo-(2-&gt;6)-lipid IVA (E. coli) + CMP + H(+)</text>
        <dbReference type="Rhea" id="RHEA:28066"/>
        <dbReference type="ChEBI" id="CHEBI:15378"/>
        <dbReference type="ChEBI" id="CHEBI:58603"/>
        <dbReference type="ChEBI" id="CHEBI:60364"/>
        <dbReference type="ChEBI" id="CHEBI:60377"/>
        <dbReference type="ChEBI" id="CHEBI:85987"/>
        <dbReference type="EC" id="2.4.99.12"/>
    </reaction>
</comment>
<keyword evidence="12" id="KW-1003">Cell membrane</keyword>
<dbReference type="Pfam" id="PF04413">
    <property type="entry name" value="Glycos_transf_N"/>
    <property type="match status" value="1"/>
</dbReference>
<accession>A0A127F902</accession>
<dbReference type="UniPathway" id="UPA00958"/>
<keyword evidence="12" id="KW-0448">Lipopolysaccharide biosynthesis</keyword>
<dbReference type="InterPro" id="IPR039901">
    <property type="entry name" value="Kdotransferase"/>
</dbReference>